<protein>
    <submittedName>
        <fullName evidence="4">BZIP domain-containing protein</fullName>
    </submittedName>
</protein>
<reference evidence="4" key="1">
    <citation type="submission" date="2016-11" db="UniProtKB">
        <authorList>
            <consortium name="WormBaseParasite"/>
        </authorList>
    </citation>
    <scope>IDENTIFICATION</scope>
</reference>
<feature type="region of interest" description="Disordered" evidence="2">
    <location>
        <begin position="235"/>
        <end position="278"/>
    </location>
</feature>
<accession>A0A1I8FHA7</accession>
<evidence type="ECO:0000256" key="2">
    <source>
        <dbReference type="SAM" id="MobiDB-lite"/>
    </source>
</evidence>
<name>A0A1I8FHA7_9PLAT</name>
<keyword evidence="1" id="KW-0175">Coiled coil</keyword>
<sequence>IRVAQLRAATLRMIVETPAMVTPCPSRENERGWSDNPLVYCDGLSVQRGSAPGLLRHPHYPRWLLVLRARCESNERVARVPLQSSGPSRSGALKRTDRAPGVTSFNRLLLHLRVRGQSERAVAGGLHCSATSRGCRLCFHVTCARHSACLCEESEANGSVRFWRLLSEAGQARLGIKAIPAYISPERAAVKPGTSASASAVANRPLAKGAAAATHYSSSFSNGAENRKSGFAAHPAETAQAETRHPPPAAAGPPPLLRLGAPLLQPATPAEPSPLSFSSSGETVAAALVSPVPLPKKRQLAVAAAAAAAAASTAASEAGRQQRQAKPKQLQQQPKREKMEKKRRKLDLGGASSPRQQQQPPPPPPLPYVESTDIASLLTCLHQLQKENRALEQQIGNLQRRKDRLQSLTQQAAAASAAVTARLSCHFSLRWRCFFSFHLQLRSSSRASVNLPTDWRGSGGGCGAAQQRLLRHPAACEQVANVLRPNAHPTVSRFTSSSWRLESSLITPGRAGAQHVLFLDVKGGPQARTCSARRNCRRAISACVLCAAAQSASGLSWLADCPRLRVLRLLPLLRLPLGQVEIHRARILDGVGFSRLQRRMALVSSFADCRLTGARRPQGASQQLGRPVQQAAILFNDVGCCASPAGSRWWPQSRRRSARKGGLGGESLCWRPFLRSADRWTDSRRLAVLQQRPPVVFFGTSRPAIVADAVKVVRSGDPAILRVSSGLSARPVERPRTQQRASHSATGLSGAVRPARAMAGSFGVGCRRLRRVSPVVRVGREKTRASQRRNRARRALSCWPRGGQSAAQRRPLADCAVASSSRVNRKKKTAVRRVGSLIRSREKRWKRPGGKGQKGWDLQCSLTEKGLRIPRASSYKKRAGFLQQRRCSVCAATVRGSCSRRRRRRPI</sequence>
<keyword evidence="3" id="KW-1185">Reference proteome</keyword>
<evidence type="ECO:0000313" key="3">
    <source>
        <dbReference type="Proteomes" id="UP000095280"/>
    </source>
</evidence>
<feature type="compositionally biased region" description="Low complexity" evidence="2">
    <location>
        <begin position="257"/>
        <end position="267"/>
    </location>
</feature>
<evidence type="ECO:0000256" key="1">
    <source>
        <dbReference type="SAM" id="Coils"/>
    </source>
</evidence>
<feature type="coiled-coil region" evidence="1">
    <location>
        <begin position="374"/>
        <end position="418"/>
    </location>
</feature>
<dbReference type="Proteomes" id="UP000095280">
    <property type="component" value="Unplaced"/>
</dbReference>
<dbReference type="WBParaSite" id="maker-unitig_33959-snap-gene-0.2-mRNA-1">
    <property type="protein sequence ID" value="maker-unitig_33959-snap-gene-0.2-mRNA-1"/>
    <property type="gene ID" value="maker-unitig_33959-snap-gene-0.2"/>
</dbReference>
<evidence type="ECO:0000313" key="4">
    <source>
        <dbReference type="WBParaSite" id="maker-unitig_33959-snap-gene-0.2-mRNA-1"/>
    </source>
</evidence>
<organism evidence="3 4">
    <name type="scientific">Macrostomum lignano</name>
    <dbReference type="NCBI Taxonomy" id="282301"/>
    <lineage>
        <taxon>Eukaryota</taxon>
        <taxon>Metazoa</taxon>
        <taxon>Spiralia</taxon>
        <taxon>Lophotrochozoa</taxon>
        <taxon>Platyhelminthes</taxon>
        <taxon>Rhabditophora</taxon>
        <taxon>Macrostomorpha</taxon>
        <taxon>Macrostomida</taxon>
        <taxon>Macrostomidae</taxon>
        <taxon>Macrostomum</taxon>
    </lineage>
</organism>
<feature type="compositionally biased region" description="Polar residues" evidence="2">
    <location>
        <begin position="738"/>
        <end position="747"/>
    </location>
</feature>
<feature type="region of interest" description="Disordered" evidence="2">
    <location>
        <begin position="728"/>
        <end position="752"/>
    </location>
</feature>
<feature type="region of interest" description="Disordered" evidence="2">
    <location>
        <begin position="315"/>
        <end position="369"/>
    </location>
</feature>
<proteinExistence type="predicted"/>
<feature type="compositionally biased region" description="Low complexity" evidence="2">
    <location>
        <begin position="315"/>
        <end position="333"/>
    </location>
</feature>
<dbReference type="AlphaFoldDB" id="A0A1I8FHA7"/>
<feature type="compositionally biased region" description="Pro residues" evidence="2">
    <location>
        <begin position="246"/>
        <end position="256"/>
    </location>
</feature>